<name>A0A2P4Z3Y6_9CRYT</name>
<dbReference type="InterPro" id="IPR051244">
    <property type="entry name" value="TCAF"/>
</dbReference>
<dbReference type="PANTHER" id="PTHR15730:SF5">
    <property type="entry name" value="SI:CH211-210B2.2-RELATED"/>
    <property type="match status" value="1"/>
</dbReference>
<dbReference type="InterPro" id="IPR031161">
    <property type="entry name" value="Peptidase_M60_dom"/>
</dbReference>
<dbReference type="OrthoDB" id="10260387at2759"/>
<dbReference type="InterPro" id="IPR042279">
    <property type="entry name" value="Pep_M60_3"/>
</dbReference>
<accession>A0A2P4Z3Y6</accession>
<dbReference type="Gene3D" id="1.10.390.30">
    <property type="entry name" value="Peptidase M60, enhancin-like domain 3"/>
    <property type="match status" value="1"/>
</dbReference>
<dbReference type="EMBL" id="JIBK01000047">
    <property type="protein sequence ID" value="POM84689.1"/>
    <property type="molecule type" value="Genomic_DNA"/>
</dbReference>
<dbReference type="Proteomes" id="UP000236928">
    <property type="component" value="Unassembled WGS sequence"/>
</dbReference>
<dbReference type="Gene3D" id="3.40.390.80">
    <property type="entry name" value="Peptidase M60, enhancin-like domain 2"/>
    <property type="match status" value="1"/>
</dbReference>
<keyword evidence="1" id="KW-0812">Transmembrane</keyword>
<dbReference type="VEuPathDB" id="CryptoDB:CmeUKMEL1_13650"/>
<organism evidence="3 4">
    <name type="scientific">Cryptosporidium meleagridis</name>
    <dbReference type="NCBI Taxonomy" id="93969"/>
    <lineage>
        <taxon>Eukaryota</taxon>
        <taxon>Sar</taxon>
        <taxon>Alveolata</taxon>
        <taxon>Apicomplexa</taxon>
        <taxon>Conoidasida</taxon>
        <taxon>Coccidia</taxon>
        <taxon>Eucoccidiorida</taxon>
        <taxon>Eimeriorina</taxon>
        <taxon>Cryptosporidiidae</taxon>
        <taxon>Cryptosporidium</taxon>
    </lineage>
</organism>
<sequence>MEISPKVWFLIPSNGSEYSEFDVCIPNKKYHITLTKNHLKIYTCKNVDFVRNLKTCRLNLGLEEIVSFSEDNSQWEETSNFEIIINDYMQYRIILGLHINNTYNSNQLFMLCLKSDDHHIINISEHQNEFINFSLRNRLIELNTCLIRDYLLKGLNKIEINGTPGQIHCFGEKTIGLFWGENHSRGSFGCCSGITLYGEGAILSFSHESFLIDNNGHQILNIILKNFYRFKGETKKRKCIGFLGFSDSESSEFISNVDKNNLDYFKSSFFDYVELESIEKIISNDEINILVINGNKEKKNTVNKTKSSSKILKNYICSGGLLIIGLCPWGWEYISGGKVNSNSISNDINKEMGMIFTNEYFCGEVSSLNSKNQSNHFSSSIYYWKKLLKSIDDTENDIKLNLDEYFIMAKDIECHLNMDIKTSEQNKILNLIAQLLKRKSYLNLKPPFNMEEEINILYMAIACSRLKEDKINEICDLEGDKYTFNDFDDWISMNQFWKVESNITNFHLREKHTEINLSRNELHCPVHDIPFEWQNTGVYIKYGSFLKAEFIPIKKYSLTPIKSKLHVGSHSDFLRYKEEKIMKRVPMIKKIYNWSVSETNYITIESPCEGIVYFEYIPNCEHTNAKGSLNKSNNNKAYGSLIGFIKFTPLIGKEVITTPIYTIDKLQLDNRSFDNRTVITDKFLWARIFSEANRKFSNLLPAWTELHGKKIILTIPSRVLYRIDCLITDDLLEFWDKVIDTQNELYFNSKWIKERIVCDIQISDGYMHSGYPIVTHLDIVEEQINSGGILDLKTLKDEGNWGLYHEIGHNRQSSYWTFNGTEEVTVNLFTMYSYYKLHPRLYPFNISYVKDQINLAVEYLIDMNYESKSPENMKQGFREKWMTNHGIAFCNYLILINLFGWDTFKTVFQVYDQLSEVDEELVQTHNNQQKMAMWIIIFSSVVGLNLKCFFTQWGWWFCIERATSEIDIQSLCVRIQNHLINIKGICVKKKVSKDEIELGYEDLAVINDWKTWKLDSLEILLDIQC</sequence>
<dbReference type="Pfam" id="PF13402">
    <property type="entry name" value="Peptidase_M60"/>
    <property type="match status" value="1"/>
</dbReference>
<evidence type="ECO:0000259" key="2">
    <source>
        <dbReference type="PROSITE" id="PS51723"/>
    </source>
</evidence>
<dbReference type="PROSITE" id="PS51723">
    <property type="entry name" value="PEPTIDASE_M60"/>
    <property type="match status" value="1"/>
</dbReference>
<keyword evidence="1" id="KW-1133">Transmembrane helix</keyword>
<comment type="caution">
    <text evidence="3">The sequence shown here is derived from an EMBL/GenBank/DDBJ whole genome shotgun (WGS) entry which is preliminary data.</text>
</comment>
<dbReference type="AlphaFoldDB" id="A0A2P4Z3Y6"/>
<keyword evidence="4" id="KW-1185">Reference proteome</keyword>
<evidence type="ECO:0000313" key="4">
    <source>
        <dbReference type="Proteomes" id="UP000236928"/>
    </source>
</evidence>
<feature type="domain" description="Peptidase M60" evidence="2">
    <location>
        <begin position="531"/>
        <end position="900"/>
    </location>
</feature>
<proteinExistence type="predicted"/>
<keyword evidence="1" id="KW-0472">Membrane</keyword>
<evidence type="ECO:0000256" key="1">
    <source>
        <dbReference type="SAM" id="Phobius"/>
    </source>
</evidence>
<evidence type="ECO:0000313" key="3">
    <source>
        <dbReference type="EMBL" id="POM84689.1"/>
    </source>
</evidence>
<dbReference type="SMART" id="SM01276">
    <property type="entry name" value="M60-like"/>
    <property type="match status" value="1"/>
</dbReference>
<protein>
    <submittedName>
        <fullName evidence="3">Peptidase M60-like family protein</fullName>
    </submittedName>
</protein>
<reference evidence="3 4" key="1">
    <citation type="submission" date="2014-04" db="EMBL/GenBank/DDBJ databases">
        <title>Comparative Genomics of Cryptosporidium Species.</title>
        <authorList>
            <person name="Silva J.C."/>
            <person name="Su Q."/>
            <person name="Chalmers R."/>
            <person name="Chibucos M.C."/>
            <person name="Elwin K."/>
            <person name="Godinez A."/>
            <person name="Guo F."/>
            <person name="Huynh K."/>
            <person name="Orvis J."/>
            <person name="Ott S."/>
            <person name="Sadzewicz L."/>
            <person name="Sengamalay N."/>
            <person name="Shetty A."/>
            <person name="Sun M."/>
            <person name="Tallon L."/>
            <person name="Xiao L."/>
            <person name="Zhang H."/>
            <person name="Fraser C.M."/>
            <person name="Zhu G."/>
            <person name="Kissinger J."/>
            <person name="Widmer G."/>
        </authorList>
    </citation>
    <scope>NUCLEOTIDE SEQUENCE [LARGE SCALE GENOMIC DNA]</scope>
    <source>
        <strain evidence="3 4">UKMEL1</strain>
    </source>
</reference>
<gene>
    <name evidence="3" type="ORF">CmeUKMEL1_13650</name>
</gene>
<feature type="transmembrane region" description="Helical" evidence="1">
    <location>
        <begin position="931"/>
        <end position="950"/>
    </location>
</feature>
<dbReference type="PANTHER" id="PTHR15730">
    <property type="entry name" value="EXPERIMENTAL AUTOIMMUNE PROSTATITIS ANTIGEN 2-RELATED"/>
    <property type="match status" value="1"/>
</dbReference>